<comment type="caution">
    <text evidence="9">The sequence shown here is derived from an EMBL/GenBank/DDBJ whole genome shotgun (WGS) entry which is preliminary data.</text>
</comment>
<feature type="region of interest" description="Disordered" evidence="6">
    <location>
        <begin position="654"/>
        <end position="736"/>
    </location>
</feature>
<dbReference type="InterPro" id="IPR001965">
    <property type="entry name" value="Znf_PHD"/>
</dbReference>
<dbReference type="InterPro" id="IPR019787">
    <property type="entry name" value="Znf_PHD-finger"/>
</dbReference>
<dbReference type="InterPro" id="IPR006600">
    <property type="entry name" value="HTH_CenpB_DNA-bd_dom"/>
</dbReference>
<dbReference type="PROSITE" id="PS01359">
    <property type="entry name" value="ZF_PHD_1"/>
    <property type="match status" value="1"/>
</dbReference>
<keyword evidence="4" id="KW-0238">DNA-binding</keyword>
<dbReference type="InterPro" id="IPR004875">
    <property type="entry name" value="DDE_SF_endonuclease_dom"/>
</dbReference>
<feature type="domain" description="PHD-type" evidence="7">
    <location>
        <begin position="793"/>
        <end position="847"/>
    </location>
</feature>
<evidence type="ECO:0000256" key="5">
    <source>
        <dbReference type="PROSITE-ProRule" id="PRU00146"/>
    </source>
</evidence>
<evidence type="ECO:0000256" key="4">
    <source>
        <dbReference type="ARBA" id="ARBA00023125"/>
    </source>
</evidence>
<keyword evidence="10" id="KW-1185">Reference proteome</keyword>
<sequence length="847" mass="96842">MGTGGALRSLLCPPEMPPKAPKWSQENLELALQACRTSGAPKRTIARTYGIPWPTLHDKLTGRRQVEFQPSTVLRPDEEDEIVLWLKEMARRGFGRTKADLLRTVKRYLDSKGRKTRWPHNAPGEMWYRLFRRRHPDIVFRKPQKLGKARALITEAMVAEWFQEMKTTICTIDPSVLLDPTRIYNADEAGFSLDAQTGKVLACSGSKFIYQVAQDHRTMITVLISCSAAAHFPHPLLVYPPTQFRGFTPQEMFEHCMVAKSKNGWMTTELFAEWLENVFIPQTKHIKKPLLLLVDGHVSHQSIRASQLCQENDIILYALLPHASHILQPLDVGVFSSMKRNWREAVRKRAETDVITKKSFAATFKDVYNATVSNKNIVFKAFKTCGIYPLDFAAVDKTKIIVKSSIPISISSATNEPPAAPSPSEISMSQLAMTPTTPVAIQPPTMPSPAEAFSPRPALPSTAEAFSLRPALPSTAEAFSPRPALPSTAASSQILSKSRASAAPSQQPAMPASTGVTHQQHTMQAPIPAEASGSTSPTDPLRKLLMITSQVGEETTQLYLKRIDEGYNLYGRDPVFDLWREYYETVKNMPNASKQNVHVHPLPLPILKRGKGNKKESLKMPNLISGENFINRIKENERAKKEEEERKINRKKELEEKKKKKTNEQEMQDRKRALKKLEREEKKKKEEERKAKIREEKKKKEEERQAKIQEEKKKKEEKRAKLQEEKKRRERAVQMKKSWKKCRKGKHFEPDSDETNEDETYMVLESDDYLEEQMDTADDMSDDLEMQLTQKKRNECMVCGNRSKEIKWIECSECLRWFHFGCVQNKDLHEMSEAELDSVDFVCDFCM</sequence>
<dbReference type="GO" id="GO:0008270">
    <property type="term" value="F:zinc ion binding"/>
    <property type="evidence" value="ECO:0007669"/>
    <property type="project" value="UniProtKB-KW"/>
</dbReference>
<feature type="region of interest" description="Disordered" evidence="6">
    <location>
        <begin position="477"/>
        <end position="540"/>
    </location>
</feature>
<proteinExistence type="predicted"/>
<dbReference type="GO" id="GO:0005634">
    <property type="term" value="C:nucleus"/>
    <property type="evidence" value="ECO:0007669"/>
    <property type="project" value="TreeGrafter"/>
</dbReference>
<dbReference type="InterPro" id="IPR013083">
    <property type="entry name" value="Znf_RING/FYVE/PHD"/>
</dbReference>
<reference evidence="9 10" key="1">
    <citation type="journal article" date="2021" name="Elife">
        <title>Chloroplast acquisition without the gene transfer in kleptoplastic sea slugs, Plakobranchus ocellatus.</title>
        <authorList>
            <person name="Maeda T."/>
            <person name="Takahashi S."/>
            <person name="Yoshida T."/>
            <person name="Shimamura S."/>
            <person name="Takaki Y."/>
            <person name="Nagai Y."/>
            <person name="Toyoda A."/>
            <person name="Suzuki Y."/>
            <person name="Arimoto A."/>
            <person name="Ishii H."/>
            <person name="Satoh N."/>
            <person name="Nishiyama T."/>
            <person name="Hasebe M."/>
            <person name="Maruyama T."/>
            <person name="Minagawa J."/>
            <person name="Obokata J."/>
            <person name="Shigenobu S."/>
        </authorList>
    </citation>
    <scope>NUCLEOTIDE SEQUENCE [LARGE SCALE GENOMIC DNA]</scope>
</reference>
<evidence type="ECO:0000313" key="10">
    <source>
        <dbReference type="Proteomes" id="UP000735302"/>
    </source>
</evidence>
<dbReference type="PROSITE" id="PS51253">
    <property type="entry name" value="HTH_CENPB"/>
    <property type="match status" value="1"/>
</dbReference>
<feature type="compositionally biased region" description="Polar residues" evidence="6">
    <location>
        <begin position="514"/>
        <end position="523"/>
    </location>
</feature>
<dbReference type="PROSITE" id="PS50016">
    <property type="entry name" value="ZF_PHD_2"/>
    <property type="match status" value="1"/>
</dbReference>
<dbReference type="InterPro" id="IPR011011">
    <property type="entry name" value="Znf_FYVE_PHD"/>
</dbReference>
<feature type="domain" description="HTH CENPB-type" evidence="8">
    <location>
        <begin position="66"/>
        <end position="141"/>
    </location>
</feature>
<name>A0AAV3XVT6_9GAST</name>
<feature type="compositionally biased region" description="Low complexity" evidence="6">
    <location>
        <begin position="496"/>
        <end position="513"/>
    </location>
</feature>
<dbReference type="GO" id="GO:0003677">
    <property type="term" value="F:DNA binding"/>
    <property type="evidence" value="ECO:0007669"/>
    <property type="project" value="UniProtKB-KW"/>
</dbReference>
<dbReference type="SUPFAM" id="SSF46689">
    <property type="entry name" value="Homeodomain-like"/>
    <property type="match status" value="1"/>
</dbReference>
<evidence type="ECO:0000256" key="6">
    <source>
        <dbReference type="SAM" id="MobiDB-lite"/>
    </source>
</evidence>
<feature type="region of interest" description="Disordered" evidence="6">
    <location>
        <begin position="437"/>
        <end position="458"/>
    </location>
</feature>
<dbReference type="SMART" id="SM00249">
    <property type="entry name" value="PHD"/>
    <property type="match status" value="1"/>
</dbReference>
<dbReference type="InterPro" id="IPR019786">
    <property type="entry name" value="Zinc_finger_PHD-type_CS"/>
</dbReference>
<keyword evidence="1" id="KW-0479">Metal-binding</keyword>
<evidence type="ECO:0000256" key="3">
    <source>
        <dbReference type="ARBA" id="ARBA00022833"/>
    </source>
</evidence>
<evidence type="ECO:0000256" key="1">
    <source>
        <dbReference type="ARBA" id="ARBA00022723"/>
    </source>
</evidence>
<feature type="compositionally biased region" description="Basic and acidic residues" evidence="6">
    <location>
        <begin position="654"/>
        <end position="733"/>
    </location>
</feature>
<organism evidence="9 10">
    <name type="scientific">Plakobranchus ocellatus</name>
    <dbReference type="NCBI Taxonomy" id="259542"/>
    <lineage>
        <taxon>Eukaryota</taxon>
        <taxon>Metazoa</taxon>
        <taxon>Spiralia</taxon>
        <taxon>Lophotrochozoa</taxon>
        <taxon>Mollusca</taxon>
        <taxon>Gastropoda</taxon>
        <taxon>Heterobranchia</taxon>
        <taxon>Euthyneura</taxon>
        <taxon>Panpulmonata</taxon>
        <taxon>Sacoglossa</taxon>
        <taxon>Placobranchoidea</taxon>
        <taxon>Plakobranchidae</taxon>
        <taxon>Plakobranchus</taxon>
    </lineage>
</organism>
<dbReference type="PANTHER" id="PTHR19303:SF74">
    <property type="entry name" value="POGO TRANSPOSABLE ELEMENT WITH KRAB DOMAIN"/>
    <property type="match status" value="1"/>
</dbReference>
<dbReference type="Pfam" id="PF03184">
    <property type="entry name" value="DDE_1"/>
    <property type="match status" value="1"/>
</dbReference>
<dbReference type="Gene3D" id="3.30.40.10">
    <property type="entry name" value="Zinc/RING finger domain, C3HC4 (zinc finger)"/>
    <property type="match status" value="1"/>
</dbReference>
<accession>A0AAV3XVT6</accession>
<gene>
    <name evidence="9" type="ORF">PoB_000088800</name>
</gene>
<dbReference type="Proteomes" id="UP000735302">
    <property type="component" value="Unassembled WGS sequence"/>
</dbReference>
<dbReference type="EMBL" id="BLXT01000089">
    <property type="protein sequence ID" value="GFN74382.1"/>
    <property type="molecule type" value="Genomic_DNA"/>
</dbReference>
<keyword evidence="2 5" id="KW-0863">Zinc-finger</keyword>
<keyword evidence="3" id="KW-0862">Zinc</keyword>
<evidence type="ECO:0000259" key="8">
    <source>
        <dbReference type="PROSITE" id="PS51253"/>
    </source>
</evidence>
<dbReference type="SUPFAM" id="SSF57903">
    <property type="entry name" value="FYVE/PHD zinc finger"/>
    <property type="match status" value="1"/>
</dbReference>
<dbReference type="InterPro" id="IPR050863">
    <property type="entry name" value="CenT-Element_Derived"/>
</dbReference>
<evidence type="ECO:0000313" key="9">
    <source>
        <dbReference type="EMBL" id="GFN74382.1"/>
    </source>
</evidence>
<evidence type="ECO:0000256" key="2">
    <source>
        <dbReference type="ARBA" id="ARBA00022771"/>
    </source>
</evidence>
<dbReference type="AlphaFoldDB" id="A0AAV3XVT6"/>
<protein>
    <submittedName>
        <fullName evidence="9">Tigger transposable element-derived protein 6-like protein</fullName>
    </submittedName>
</protein>
<dbReference type="Gene3D" id="1.10.10.60">
    <property type="entry name" value="Homeodomain-like"/>
    <property type="match status" value="1"/>
</dbReference>
<dbReference type="PANTHER" id="PTHR19303">
    <property type="entry name" value="TRANSPOSON"/>
    <property type="match status" value="1"/>
</dbReference>
<dbReference type="InterPro" id="IPR009057">
    <property type="entry name" value="Homeodomain-like_sf"/>
</dbReference>
<evidence type="ECO:0000259" key="7">
    <source>
        <dbReference type="PROSITE" id="PS50016"/>
    </source>
</evidence>